<evidence type="ECO:0000256" key="2">
    <source>
        <dbReference type="ARBA" id="ARBA00010566"/>
    </source>
</evidence>
<dbReference type="STRING" id="1631356.VV01_06735"/>
<dbReference type="PANTHER" id="PTHR11739:SF4">
    <property type="entry name" value="CITRATE SYNTHASE, PEROXISOMAL"/>
    <property type="match status" value="1"/>
</dbReference>
<dbReference type="InterPro" id="IPR036969">
    <property type="entry name" value="Citrate_synthase_sf"/>
</dbReference>
<dbReference type="InterPro" id="IPR016143">
    <property type="entry name" value="Citrate_synth-like_sm_a-sub"/>
</dbReference>
<name>A0A0L6CH44_9MICO</name>
<comment type="caution">
    <text evidence="6">The sequence shown here is derived from an EMBL/GenBank/DDBJ whole genome shotgun (WGS) entry which is preliminary data.</text>
</comment>
<dbReference type="Gene3D" id="1.10.230.10">
    <property type="entry name" value="Cytochrome P450-Terp, domain 2"/>
    <property type="match status" value="1"/>
</dbReference>
<dbReference type="GO" id="GO:0036440">
    <property type="term" value="F:citrate synthase activity"/>
    <property type="evidence" value="ECO:0007669"/>
    <property type="project" value="UniProtKB-EC"/>
</dbReference>
<dbReference type="RefSeq" id="WP_050669219.1">
    <property type="nucleotide sequence ID" value="NZ_LAIR01000002.1"/>
</dbReference>
<dbReference type="PROSITE" id="PS00480">
    <property type="entry name" value="CITRATE_SYNTHASE"/>
    <property type="match status" value="1"/>
</dbReference>
<keyword evidence="4 5" id="KW-0808">Transferase</keyword>
<dbReference type="UniPathway" id="UPA00223"/>
<proteinExistence type="inferred from homology"/>
<dbReference type="EMBL" id="LAIR01000002">
    <property type="protein sequence ID" value="KNX36915.1"/>
    <property type="molecule type" value="Genomic_DNA"/>
</dbReference>
<evidence type="ECO:0000256" key="5">
    <source>
        <dbReference type="RuleBase" id="RU003406"/>
    </source>
</evidence>
<comment type="similarity">
    <text evidence="2 5">Belongs to the citrate synthase family.</text>
</comment>
<organism evidence="6 7">
    <name type="scientific">Luteipulveratus halotolerans</name>
    <dbReference type="NCBI Taxonomy" id="1631356"/>
    <lineage>
        <taxon>Bacteria</taxon>
        <taxon>Bacillati</taxon>
        <taxon>Actinomycetota</taxon>
        <taxon>Actinomycetes</taxon>
        <taxon>Micrococcales</taxon>
        <taxon>Dermacoccaceae</taxon>
        <taxon>Luteipulveratus</taxon>
    </lineage>
</organism>
<dbReference type="Proteomes" id="UP000037397">
    <property type="component" value="Unassembled WGS sequence"/>
</dbReference>
<dbReference type="GO" id="GO:0005975">
    <property type="term" value="P:carbohydrate metabolic process"/>
    <property type="evidence" value="ECO:0007669"/>
    <property type="project" value="TreeGrafter"/>
</dbReference>
<protein>
    <recommendedName>
        <fullName evidence="3">citrate synthase (unknown stereospecificity)</fullName>
        <ecNumber evidence="3">2.3.3.16</ecNumber>
    </recommendedName>
</protein>
<dbReference type="InterPro" id="IPR019810">
    <property type="entry name" value="Citrate_synthase_AS"/>
</dbReference>
<dbReference type="EC" id="2.3.3.16" evidence="3"/>
<evidence type="ECO:0000256" key="1">
    <source>
        <dbReference type="ARBA" id="ARBA00005163"/>
    </source>
</evidence>
<evidence type="ECO:0000256" key="3">
    <source>
        <dbReference type="ARBA" id="ARBA00012972"/>
    </source>
</evidence>
<comment type="pathway">
    <text evidence="1">Carbohydrate metabolism; tricarboxylic acid cycle.</text>
</comment>
<reference evidence="7" key="1">
    <citation type="submission" date="2015-03" db="EMBL/GenBank/DDBJ databases">
        <title>Luteipulveratus halotolerans sp. nov., a novel actinobacterium (Dermacoccaceae) from Sarawak, Malaysia.</title>
        <authorList>
            <person name="Juboi H."/>
            <person name="Basik A."/>
            <person name="Shamsul S.S."/>
            <person name="Arnold P."/>
            <person name="Schmitt E.K."/>
            <person name="Sanglier J.-J."/>
            <person name="Yeo T."/>
        </authorList>
    </citation>
    <scope>NUCLEOTIDE SEQUENCE [LARGE SCALE GENOMIC DNA]</scope>
    <source>
        <strain evidence="7">C296001</strain>
    </source>
</reference>
<accession>A0A0L6CH44</accession>
<dbReference type="InterPro" id="IPR016142">
    <property type="entry name" value="Citrate_synth-like_lrg_a-sub"/>
</dbReference>
<evidence type="ECO:0000313" key="6">
    <source>
        <dbReference type="EMBL" id="KNX36915.1"/>
    </source>
</evidence>
<evidence type="ECO:0000313" key="7">
    <source>
        <dbReference type="Proteomes" id="UP000037397"/>
    </source>
</evidence>
<dbReference type="AlphaFoldDB" id="A0A0L6CH44"/>
<sequence length="393" mass="41532">MSTPELIPAAAAADLLGVRRQTLYAYVSRGILTRSHATDDRGHRVSMFDRREVLALTERHRRDRTGVFELHLDTAVTHLDPAGRLLYRGRDACDLALTHSFEAVAEILWDTSSSGDWDVSDEALWVWQHLDAACPADAMPAARVRVALAMLAACTAGPDRPSPSDVRRLARVAVMTAAGALGRPTAPWPGSVALAASRALSPTGDRAASAIGTALVLLADHELATSTVAARAAASTHADPVVTFLTGAAAMGGPLHGRAGEAAYALLRDAATLGAAAALDRRGERTPPGFGHAVYTDTDPRAECLLDVVLDGQPHLSDTIDDLSLQVRRRHGLAMNVDLAMAAATMALPLRPGAAEGIFVVARLAGMAAHALEELEHRLRFRPRAVYTGESSG</sequence>
<dbReference type="SUPFAM" id="SSF48256">
    <property type="entry name" value="Citrate synthase"/>
    <property type="match status" value="1"/>
</dbReference>
<dbReference type="GO" id="GO:0005829">
    <property type="term" value="C:cytosol"/>
    <property type="evidence" value="ECO:0007669"/>
    <property type="project" value="TreeGrafter"/>
</dbReference>
<dbReference type="GO" id="GO:0006099">
    <property type="term" value="P:tricarboxylic acid cycle"/>
    <property type="evidence" value="ECO:0007669"/>
    <property type="project" value="UniProtKB-UniPathway"/>
</dbReference>
<dbReference type="PANTHER" id="PTHR11739">
    <property type="entry name" value="CITRATE SYNTHASE"/>
    <property type="match status" value="1"/>
</dbReference>
<dbReference type="PRINTS" id="PR00143">
    <property type="entry name" value="CITRTSNTHASE"/>
</dbReference>
<dbReference type="Pfam" id="PF00285">
    <property type="entry name" value="Citrate_synt"/>
    <property type="match status" value="1"/>
</dbReference>
<dbReference type="Gene3D" id="1.10.580.10">
    <property type="entry name" value="Citrate Synthase, domain 1"/>
    <property type="match status" value="1"/>
</dbReference>
<keyword evidence="7" id="KW-1185">Reference proteome</keyword>
<gene>
    <name evidence="6" type="ORF">VV01_06735</name>
</gene>
<evidence type="ECO:0000256" key="4">
    <source>
        <dbReference type="ARBA" id="ARBA00022679"/>
    </source>
</evidence>
<dbReference type="InterPro" id="IPR002020">
    <property type="entry name" value="Citrate_synthase"/>
</dbReference>